<name>A0A7I4Z5P2_HAECO</name>
<protein>
    <submittedName>
        <fullName evidence="5">Zinc_ribbon_16 domain-containing protein</fullName>
    </submittedName>
</protein>
<dbReference type="Gene3D" id="2.130.10.10">
    <property type="entry name" value="YVTN repeat-like/Quinoprotein amine dehydrogenase"/>
    <property type="match status" value="1"/>
</dbReference>
<reference evidence="5" key="1">
    <citation type="submission" date="2020-12" db="UniProtKB">
        <authorList>
            <consortium name="WormBaseParasite"/>
        </authorList>
    </citation>
    <scope>IDENTIFICATION</scope>
    <source>
        <strain evidence="5">MHco3</strain>
    </source>
</reference>
<dbReference type="SUPFAM" id="SSF50978">
    <property type="entry name" value="WD40 repeat-like"/>
    <property type="match status" value="1"/>
</dbReference>
<evidence type="ECO:0000259" key="3">
    <source>
        <dbReference type="Pfam" id="PF17034"/>
    </source>
</evidence>
<dbReference type="GO" id="GO:1904263">
    <property type="term" value="P:positive regulation of TORC1 signaling"/>
    <property type="evidence" value="ECO:0007669"/>
    <property type="project" value="TreeGrafter"/>
</dbReference>
<evidence type="ECO:0000313" key="4">
    <source>
        <dbReference type="Proteomes" id="UP000025227"/>
    </source>
</evidence>
<dbReference type="InterPro" id="IPR036322">
    <property type="entry name" value="WD40_repeat_dom_sf"/>
</dbReference>
<dbReference type="InterPro" id="IPR015943">
    <property type="entry name" value="WD40/YVTN_repeat-like_dom_sf"/>
</dbReference>
<dbReference type="OMA" id="IPVIYLC"/>
<comment type="similarity">
    <text evidence="1">Belongs to the WD repeat mio family.</text>
</comment>
<feature type="domain" description="GATOR2 complex protein MIO zinc-ribbon like" evidence="3">
    <location>
        <begin position="1354"/>
        <end position="1433"/>
    </location>
</feature>
<dbReference type="CDD" id="cd16691">
    <property type="entry name" value="mRING-H2-C3H3C2_Mio"/>
    <property type="match status" value="1"/>
</dbReference>
<dbReference type="Proteomes" id="UP000025227">
    <property type="component" value="Unplaced"/>
</dbReference>
<proteinExistence type="inferred from homology"/>
<dbReference type="WBParaSite" id="HCON_00188590-00001">
    <property type="protein sequence ID" value="HCON_00188590-00001"/>
    <property type="gene ID" value="HCON_00188590"/>
</dbReference>
<dbReference type="GO" id="GO:0034198">
    <property type="term" value="P:cellular response to amino acid starvation"/>
    <property type="evidence" value="ECO:0007669"/>
    <property type="project" value="TreeGrafter"/>
</dbReference>
<dbReference type="PANTHER" id="PTHR16453:SF9">
    <property type="entry name" value="GATOR COMPLEX PROTEIN MIOS"/>
    <property type="match status" value="1"/>
</dbReference>
<sequence>MEEEVRPSSRTSTGRQPTGVSLEGNVDDEDFEEEDSAFASTSLYTDNHRPLGRIKYNVARHSDPGGCTADNCTMPCYKTRCYSMESSENLQSFRSRLICPPKLFFPVTPQIRYVSERVVEVFTANAKGRIELHHILHPNMPRHVHDKIEALDLTDGLSRHRITARDVVDRTPFSVYGTFHGRIAIVRAQCTSGIENLTSHEILRGEHPVVATRINQLDNSLLAATDFQSVSAQCSLLVLDLISQSKNSIEPRHVFNASTHSNMLDVCWLWDHPAHLLLSTSDSIRLFDIRCPNRTDQALFLNRGVTHMASNRYRTHIFAGFNDDEIHIYDSRQLFGPIQQIKVHLDGFNGLNTLRWNPYMPYELLLHFRDSPRILRCNVHELGFDPFRRKVSETFDIDDVFSMEQIWEGGLSSKVVGRRKMIYNSVDNNYELLCYGEMYDSCKEDPNAPMPLCWMTPASERAFYVDEQGCRRSGEKVADNRSPSVRLRRANTSLEAHDTFSQISALNRIYSDSMLNEKALRVKPKLNSPGAQHVLALPVQANSPMELVGAHRFPRLAAQSSIYQRMYEKTRSKLIRRLSISHDNLSKDNEVMRHLVYQAELEHKWKSSTLLDRTADECVVDNDQTPVPEPAAVRHTNQGSSSYRASNKEIENNVGTPREADCEAEFEMSCKTHKDRLSSIFDRLGLNWNDPRALTESRSDVMLKNSQTEEPSDCYIHRTYPQDSCESVTSKKVDNGYRIKLQHKILSFDIAPIGYSGVLCLVERPVGRPKFIFAPFIAPDEGFSIKPELVKVFQEIRMWEAFDSIPYNLYQTMKSRLHNGMDKITDREPFLSILQGLAERIPRRCMQWLLSSARKQPCYHESPELSDFDYTTSDGDEPSSLDKTSLSSGGCSYVPNLTVKGLPGILQLCSLETEKEVSWQDCDSTHFTFVKIARSPIRRMILEPFCLPVTEDKVVSDEKFAASMDILKQIPVIYLCLINGDTIRFIEYTLFIRHKLGKPIFTNNPCSFLNAFYFFSTIVSRYVNKISCATNKSTPNYVARRLRLADKIEAFIKEHSESRLLNPLFVPMMLILLGELTATNPETFTKIVLESPIMPLGLKVAWCTNLLSSAKMKEAFHYLFEKSLGLDRLLFVGLGRHPDSLHVLSEFLYTTQDCQVFSHLLVAGHCLEEDDQVLDESESDDCSKSELDVESVKGLYGASLPSLFAMFPRSYLSVAEDMADFSHLARAELCRYSFILQRMERFCFRRKLLNIVPHIYWPDFKTTVDISCTFCGSSYETALRNAESLISDQISQGRLRPTVTRSATSRSSGSVSSNMASLSLSFSGLSDSETNAMAVTPSSESYYDYNGVDGGTEAEIKRPPDSACPQCRKSYPRCSLCGLSYGTPVNDYDHPAGTFSMMFSTCLMCSHGGHTKHVITWFEKEDECPVLGCDCRCLYLENGISGRIRQRIMTPF</sequence>
<evidence type="ECO:0000313" key="5">
    <source>
        <dbReference type="WBParaSite" id="HCON_00188590-00001"/>
    </source>
</evidence>
<evidence type="ECO:0000256" key="2">
    <source>
        <dbReference type="SAM" id="MobiDB-lite"/>
    </source>
</evidence>
<dbReference type="Pfam" id="PF17034">
    <property type="entry name" value="zinc_ribbon_16"/>
    <property type="match status" value="1"/>
</dbReference>
<accession>A0A7I4Z5P2</accession>
<evidence type="ECO:0000256" key="1">
    <source>
        <dbReference type="ARBA" id="ARBA00009713"/>
    </source>
</evidence>
<dbReference type="PANTHER" id="PTHR16453">
    <property type="entry name" value="WD40 DOMAIN-CONTAINING PROTEIN MIO FAMILY MEMBER"/>
    <property type="match status" value="1"/>
</dbReference>
<feature type="compositionally biased region" description="Polar residues" evidence="2">
    <location>
        <begin position="635"/>
        <end position="645"/>
    </location>
</feature>
<dbReference type="InterPro" id="IPR031488">
    <property type="entry name" value="Zn_ribbon_mio"/>
</dbReference>
<dbReference type="InterPro" id="IPR037593">
    <property type="entry name" value="MIOS/Sea4"/>
</dbReference>
<feature type="compositionally biased region" description="Polar residues" evidence="2">
    <location>
        <begin position="8"/>
        <end position="19"/>
    </location>
</feature>
<keyword evidence="4" id="KW-1185">Reference proteome</keyword>
<feature type="region of interest" description="Disordered" evidence="2">
    <location>
        <begin position="1"/>
        <end position="33"/>
    </location>
</feature>
<dbReference type="OrthoDB" id="311712at2759"/>
<feature type="region of interest" description="Disordered" evidence="2">
    <location>
        <begin position="624"/>
        <end position="645"/>
    </location>
</feature>
<organism evidence="4 5">
    <name type="scientific">Haemonchus contortus</name>
    <name type="common">Barber pole worm</name>
    <dbReference type="NCBI Taxonomy" id="6289"/>
    <lineage>
        <taxon>Eukaryota</taxon>
        <taxon>Metazoa</taxon>
        <taxon>Ecdysozoa</taxon>
        <taxon>Nematoda</taxon>
        <taxon>Chromadorea</taxon>
        <taxon>Rhabditida</taxon>
        <taxon>Rhabditina</taxon>
        <taxon>Rhabditomorpha</taxon>
        <taxon>Strongyloidea</taxon>
        <taxon>Trichostrongylidae</taxon>
        <taxon>Haemonchus</taxon>
    </lineage>
</organism>
<dbReference type="GO" id="GO:0005737">
    <property type="term" value="C:cytoplasm"/>
    <property type="evidence" value="ECO:0007669"/>
    <property type="project" value="TreeGrafter"/>
</dbReference>